<dbReference type="GO" id="GO:0005524">
    <property type="term" value="F:ATP binding"/>
    <property type="evidence" value="ECO:0007669"/>
    <property type="project" value="InterPro"/>
</dbReference>
<dbReference type="GO" id="GO:0004672">
    <property type="term" value="F:protein kinase activity"/>
    <property type="evidence" value="ECO:0007669"/>
    <property type="project" value="InterPro"/>
</dbReference>
<dbReference type="SUPFAM" id="SSF56112">
    <property type="entry name" value="Protein kinase-like (PK-like)"/>
    <property type="match status" value="1"/>
</dbReference>
<evidence type="ECO:0000259" key="1">
    <source>
        <dbReference type="PROSITE" id="PS50011"/>
    </source>
</evidence>
<dbReference type="Pfam" id="PF00069">
    <property type="entry name" value="Pkinase"/>
    <property type="match status" value="1"/>
</dbReference>
<dbReference type="AlphaFoldDB" id="A0AAD7CQT9"/>
<evidence type="ECO:0000313" key="2">
    <source>
        <dbReference type="EMBL" id="KAJ7657504.1"/>
    </source>
</evidence>
<keyword evidence="2" id="KW-0418">Kinase</keyword>
<dbReference type="InterPro" id="IPR000719">
    <property type="entry name" value="Prot_kinase_dom"/>
</dbReference>
<reference evidence="2" key="1">
    <citation type="submission" date="2023-03" db="EMBL/GenBank/DDBJ databases">
        <title>Massive genome expansion in bonnet fungi (Mycena s.s.) driven by repeated elements and novel gene families across ecological guilds.</title>
        <authorList>
            <consortium name="Lawrence Berkeley National Laboratory"/>
            <person name="Harder C.B."/>
            <person name="Miyauchi S."/>
            <person name="Viragh M."/>
            <person name="Kuo A."/>
            <person name="Thoen E."/>
            <person name="Andreopoulos B."/>
            <person name="Lu D."/>
            <person name="Skrede I."/>
            <person name="Drula E."/>
            <person name="Henrissat B."/>
            <person name="Morin E."/>
            <person name="Kohler A."/>
            <person name="Barry K."/>
            <person name="LaButti K."/>
            <person name="Morin E."/>
            <person name="Salamov A."/>
            <person name="Lipzen A."/>
            <person name="Mereny Z."/>
            <person name="Hegedus B."/>
            <person name="Baldrian P."/>
            <person name="Stursova M."/>
            <person name="Weitz H."/>
            <person name="Taylor A."/>
            <person name="Grigoriev I.V."/>
            <person name="Nagy L.G."/>
            <person name="Martin F."/>
            <person name="Kauserud H."/>
        </authorList>
    </citation>
    <scope>NUCLEOTIDE SEQUENCE</scope>
    <source>
        <strain evidence="2">CBHHK067</strain>
    </source>
</reference>
<feature type="domain" description="Protein kinase" evidence="1">
    <location>
        <begin position="10"/>
        <end position="274"/>
    </location>
</feature>
<dbReference type="EMBL" id="JARKIE010000289">
    <property type="protein sequence ID" value="KAJ7657504.1"/>
    <property type="molecule type" value="Genomic_DNA"/>
</dbReference>
<comment type="caution">
    <text evidence="2">The sequence shown here is derived from an EMBL/GenBank/DDBJ whole genome shotgun (WGS) entry which is preliminary data.</text>
</comment>
<sequence length="323" mass="36949">MAPQTVPCQYRTGKTLWTGTYFTSKEAVHIKTGKWYSCKVIRKEDMREKQHLVRREIEVLRRVESDTYHIVKMHDLFETLSNVYLCLDLCTGGTLFDRIHNYGTYSEAKAADLVHTILHAVKHIHDLDIEHRDLNPHTLHFRSSAEGAPIMIAEFEHSRLTDETREGPDDGEMKVYGEHRYMAPEVFSKPNHGKPVDVWGIGLLAFFMIAGDTPFDRDEVQLETDAIVAGDFEFAPEDKWKDVSVDAREWIDMCLAVDPDLRPTAKDALEHTWLASAVVTAGRSGLHLRSKFEFPPRRGAHRRFSPGLRASPPLEPVYEDLPL</sequence>
<dbReference type="Gene3D" id="1.10.510.10">
    <property type="entry name" value="Transferase(Phosphotransferase) domain 1"/>
    <property type="match status" value="1"/>
</dbReference>
<dbReference type="Gene3D" id="3.30.200.20">
    <property type="entry name" value="Phosphorylase Kinase, domain 1"/>
    <property type="match status" value="1"/>
</dbReference>
<accession>A0AAD7CQT9</accession>
<dbReference type="PROSITE" id="PS50011">
    <property type="entry name" value="PROTEIN_KINASE_DOM"/>
    <property type="match status" value="1"/>
</dbReference>
<keyword evidence="2" id="KW-0808">Transferase</keyword>
<dbReference type="PANTHER" id="PTHR24347">
    <property type="entry name" value="SERINE/THREONINE-PROTEIN KINASE"/>
    <property type="match status" value="1"/>
</dbReference>
<protein>
    <submittedName>
        <fullName evidence="2">Kinase-like domain-containing protein</fullName>
    </submittedName>
</protein>
<name>A0AAD7CQT9_MYCRO</name>
<gene>
    <name evidence="2" type="ORF">B0H17DRAFT_354551</name>
</gene>
<dbReference type="InterPro" id="IPR011009">
    <property type="entry name" value="Kinase-like_dom_sf"/>
</dbReference>
<proteinExistence type="predicted"/>
<evidence type="ECO:0000313" key="3">
    <source>
        <dbReference type="Proteomes" id="UP001221757"/>
    </source>
</evidence>
<organism evidence="2 3">
    <name type="scientific">Mycena rosella</name>
    <name type="common">Pink bonnet</name>
    <name type="synonym">Agaricus rosellus</name>
    <dbReference type="NCBI Taxonomy" id="1033263"/>
    <lineage>
        <taxon>Eukaryota</taxon>
        <taxon>Fungi</taxon>
        <taxon>Dikarya</taxon>
        <taxon>Basidiomycota</taxon>
        <taxon>Agaricomycotina</taxon>
        <taxon>Agaricomycetes</taxon>
        <taxon>Agaricomycetidae</taxon>
        <taxon>Agaricales</taxon>
        <taxon>Marasmiineae</taxon>
        <taxon>Mycenaceae</taxon>
        <taxon>Mycena</taxon>
    </lineage>
</organism>
<keyword evidence="3" id="KW-1185">Reference proteome</keyword>
<dbReference type="Proteomes" id="UP001221757">
    <property type="component" value="Unassembled WGS sequence"/>
</dbReference>